<dbReference type="PANTHER" id="PTHR11731:SF200">
    <property type="entry name" value="DIPEPTIDYL PEPTIDASE 10, ISOFORM B"/>
    <property type="match status" value="1"/>
</dbReference>
<dbReference type="GO" id="GO:0008239">
    <property type="term" value="F:dipeptidyl-peptidase activity"/>
    <property type="evidence" value="ECO:0007669"/>
    <property type="project" value="TreeGrafter"/>
</dbReference>
<keyword evidence="3" id="KW-0720">Serine protease</keyword>
<evidence type="ECO:0000256" key="4">
    <source>
        <dbReference type="ARBA" id="ARBA00023180"/>
    </source>
</evidence>
<sequence>MLPFVMSETFPLKQGYEARVKILLPPDQPSRSSSRSIPVLVKVYAGPGPQMASDEFTIGYEEFLVTSRNFAVVSIDGRGSNGRGWKYRSAIYGALGTVEIDDQIEAIRQVIKKYPFLDARRLSVFGWSYGGFAAALMAERAPEAFFKCAISVAPVANFQYYDATYSERYMGNADKAAYDASDITTNVSNFRKTHLLLVHGMYDDNVHFQHSALLIEALQQNDIDFDVMIYPNQDHAIVPRNHLYHKMTSFLDRCAKH</sequence>
<feature type="domain" description="Peptidase S9 prolyl oligopeptidase catalytic" evidence="6">
    <location>
        <begin position="61"/>
        <end position="256"/>
    </location>
</feature>
<dbReference type="EMBL" id="JOJR01000020">
    <property type="protein sequence ID" value="RCN50736.1"/>
    <property type="molecule type" value="Genomic_DNA"/>
</dbReference>
<gene>
    <name evidence="7" type="ORF">ANCCAN_03121</name>
</gene>
<keyword evidence="2" id="KW-0031">Aminopeptidase</keyword>
<dbReference type="GO" id="GO:0005886">
    <property type="term" value="C:plasma membrane"/>
    <property type="evidence" value="ECO:0007669"/>
    <property type="project" value="TreeGrafter"/>
</dbReference>
<name>A0A368H2C7_ANCCA</name>
<evidence type="ECO:0000313" key="7">
    <source>
        <dbReference type="EMBL" id="RCN50736.1"/>
    </source>
</evidence>
<dbReference type="AlphaFoldDB" id="A0A368H2C7"/>
<dbReference type="SUPFAM" id="SSF53474">
    <property type="entry name" value="alpha/beta-Hydrolases"/>
    <property type="match status" value="1"/>
</dbReference>
<keyword evidence="2" id="KW-0378">Hydrolase</keyword>
<dbReference type="GO" id="GO:0006508">
    <property type="term" value="P:proteolysis"/>
    <property type="evidence" value="ECO:0007669"/>
    <property type="project" value="InterPro"/>
</dbReference>
<dbReference type="InterPro" id="IPR050278">
    <property type="entry name" value="Serine_Prot_S9B/DPPIV"/>
</dbReference>
<keyword evidence="4" id="KW-0325">Glycoprotein</keyword>
<dbReference type="GO" id="GO:0008236">
    <property type="term" value="F:serine-type peptidase activity"/>
    <property type="evidence" value="ECO:0007669"/>
    <property type="project" value="UniProtKB-KW"/>
</dbReference>
<dbReference type="InterPro" id="IPR001375">
    <property type="entry name" value="Peptidase_S9_cat"/>
</dbReference>
<evidence type="ECO:0000256" key="1">
    <source>
        <dbReference type="ARBA" id="ARBA00010036"/>
    </source>
</evidence>
<reference evidence="7 8" key="1">
    <citation type="submission" date="2014-10" db="EMBL/GenBank/DDBJ databases">
        <title>Draft genome of the hookworm Ancylostoma caninum.</title>
        <authorList>
            <person name="Mitreva M."/>
        </authorList>
    </citation>
    <scope>NUCLEOTIDE SEQUENCE [LARGE SCALE GENOMIC DNA]</scope>
    <source>
        <strain evidence="7 8">Baltimore</strain>
    </source>
</reference>
<dbReference type="GO" id="GO:0004177">
    <property type="term" value="F:aminopeptidase activity"/>
    <property type="evidence" value="ECO:0007669"/>
    <property type="project" value="UniProtKB-KW"/>
</dbReference>
<dbReference type="PANTHER" id="PTHR11731">
    <property type="entry name" value="PROTEASE FAMILY S9B,C DIPEPTIDYL-PEPTIDASE IV-RELATED"/>
    <property type="match status" value="1"/>
</dbReference>
<dbReference type="Gene3D" id="3.40.50.1820">
    <property type="entry name" value="alpha/beta hydrolase"/>
    <property type="match status" value="1"/>
</dbReference>
<protein>
    <submittedName>
        <fullName evidence="7">Peptidase, S9A/B/C family, catalytic domain protein</fullName>
    </submittedName>
</protein>
<comment type="similarity">
    <text evidence="1">Belongs to the peptidase S9B family. DPPIV subfamily.</text>
</comment>
<keyword evidence="2" id="KW-0645">Protease</keyword>
<organism evidence="7 8">
    <name type="scientific">Ancylostoma caninum</name>
    <name type="common">Dog hookworm</name>
    <dbReference type="NCBI Taxonomy" id="29170"/>
    <lineage>
        <taxon>Eukaryota</taxon>
        <taxon>Metazoa</taxon>
        <taxon>Ecdysozoa</taxon>
        <taxon>Nematoda</taxon>
        <taxon>Chromadorea</taxon>
        <taxon>Rhabditida</taxon>
        <taxon>Rhabditina</taxon>
        <taxon>Rhabditomorpha</taxon>
        <taxon>Strongyloidea</taxon>
        <taxon>Ancylostomatidae</taxon>
        <taxon>Ancylostomatinae</taxon>
        <taxon>Ancylostoma</taxon>
    </lineage>
</organism>
<dbReference type="InterPro" id="IPR029058">
    <property type="entry name" value="AB_hydrolase_fold"/>
</dbReference>
<dbReference type="Pfam" id="PF00326">
    <property type="entry name" value="Peptidase_S9"/>
    <property type="match status" value="1"/>
</dbReference>
<comment type="caution">
    <text evidence="7">The sequence shown here is derived from an EMBL/GenBank/DDBJ whole genome shotgun (WGS) entry which is preliminary data.</text>
</comment>
<evidence type="ECO:0000313" key="8">
    <source>
        <dbReference type="Proteomes" id="UP000252519"/>
    </source>
</evidence>
<dbReference type="FunFam" id="3.40.50.1820:FF:000003">
    <property type="entry name" value="Dipeptidyl peptidase 4"/>
    <property type="match status" value="1"/>
</dbReference>
<dbReference type="STRING" id="29170.A0A368H2C7"/>
<accession>A0A368H2C7</accession>
<evidence type="ECO:0000256" key="5">
    <source>
        <dbReference type="ARBA" id="ARBA00058505"/>
    </source>
</evidence>
<comment type="function">
    <text evidence="5">Removes N-terminal dipeptides sequentially from polypeptides. Essential for control of distal tip cell migration.</text>
</comment>
<keyword evidence="8" id="KW-1185">Reference proteome</keyword>
<dbReference type="OrthoDB" id="16520at2759"/>
<dbReference type="Proteomes" id="UP000252519">
    <property type="component" value="Unassembled WGS sequence"/>
</dbReference>
<proteinExistence type="inferred from homology"/>
<evidence type="ECO:0000256" key="2">
    <source>
        <dbReference type="ARBA" id="ARBA00022438"/>
    </source>
</evidence>
<evidence type="ECO:0000256" key="3">
    <source>
        <dbReference type="ARBA" id="ARBA00022825"/>
    </source>
</evidence>
<evidence type="ECO:0000259" key="6">
    <source>
        <dbReference type="Pfam" id="PF00326"/>
    </source>
</evidence>